<feature type="domain" description="Sushi" evidence="8">
    <location>
        <begin position="365"/>
        <end position="435"/>
    </location>
</feature>
<dbReference type="PROSITE" id="PS50923">
    <property type="entry name" value="SUSHI"/>
    <property type="match status" value="8"/>
</dbReference>
<reference evidence="9" key="2">
    <citation type="submission" date="2025-08" db="UniProtKB">
        <authorList>
            <consortium name="Ensembl"/>
        </authorList>
    </citation>
    <scope>IDENTIFICATION</scope>
</reference>
<dbReference type="FunFam" id="2.10.70.10:FF:000055">
    <property type="entry name" value="Complement decay-accelerating factor, GPI-anchored"/>
    <property type="match status" value="1"/>
</dbReference>
<evidence type="ECO:0000256" key="5">
    <source>
        <dbReference type="ARBA" id="ARBA00023180"/>
    </source>
</evidence>
<name>A0A8C3IMR1_CHRPI</name>
<feature type="domain" description="Sushi" evidence="8">
    <location>
        <begin position="436"/>
        <end position="495"/>
    </location>
</feature>
<feature type="domain" description="Sushi" evidence="8">
    <location>
        <begin position="557"/>
        <end position="616"/>
    </location>
</feature>
<dbReference type="Proteomes" id="UP000694380">
    <property type="component" value="Chromosome 4"/>
</dbReference>
<feature type="domain" description="Sushi" evidence="8">
    <location>
        <begin position="304"/>
        <end position="364"/>
    </location>
</feature>
<comment type="caution">
    <text evidence="6">Lacks conserved residue(s) required for the propagation of feature annotation.</text>
</comment>
<dbReference type="GeneTree" id="ENSGT00940000154640"/>
<dbReference type="FunFam" id="2.10.70.10:FF:000014">
    <property type="entry name" value="Membrane cofactor protein"/>
    <property type="match status" value="2"/>
</dbReference>
<feature type="compositionally biased region" description="Low complexity" evidence="7">
    <location>
        <begin position="99"/>
        <end position="143"/>
    </location>
</feature>
<dbReference type="InterPro" id="IPR035976">
    <property type="entry name" value="Sushi/SCR/CCP_sf"/>
</dbReference>
<evidence type="ECO:0000256" key="2">
    <source>
        <dbReference type="ARBA" id="ARBA00022729"/>
    </source>
</evidence>
<dbReference type="PANTHER" id="PTHR19325">
    <property type="entry name" value="COMPLEMENT COMPONENT-RELATED SUSHI DOMAIN-CONTAINING"/>
    <property type="match status" value="1"/>
</dbReference>
<evidence type="ECO:0000313" key="9">
    <source>
        <dbReference type="Ensembl" id="ENSCPBP00000036324.1"/>
    </source>
</evidence>
<feature type="disulfide bond" evidence="6">
    <location>
        <begin position="466"/>
        <end position="493"/>
    </location>
</feature>
<reference evidence="9" key="3">
    <citation type="submission" date="2025-09" db="UniProtKB">
        <authorList>
            <consortium name="Ensembl"/>
        </authorList>
    </citation>
    <scope>IDENTIFICATION</scope>
</reference>
<dbReference type="Pfam" id="PF00084">
    <property type="entry name" value="Sushi"/>
    <property type="match status" value="9"/>
</dbReference>
<dbReference type="Ensembl" id="ENSCPBT00000042599.1">
    <property type="protein sequence ID" value="ENSCPBP00000036324.1"/>
    <property type="gene ID" value="ENSCPBG00000025227.1"/>
</dbReference>
<feature type="domain" description="Sushi" evidence="8">
    <location>
        <begin position="239"/>
        <end position="303"/>
    </location>
</feature>
<dbReference type="AlphaFoldDB" id="A0A8C3IMR1"/>
<dbReference type="SMART" id="SM00032">
    <property type="entry name" value="CCP"/>
    <property type="match status" value="9"/>
</dbReference>
<sequence>MRKTPASSSCLARSKAEKTKLAFETAAVTSAQNAALGPESSRSIFAPWLVRLQPSPARAFVPPRRLSVALPAGSHQSGANRGSWGEPGAAGAATPLLAASLGGRRPGGQRRLCGLRPRLPGGRPQLASRSYAARASSPSAAAASRERAPTLGTRAQRPTVRHPVGSGSVPHMRSVRRGVIPGYSSAPAPWSCCGRAGLRVSQRCWCSRCFPGERWVFHLKKRRHIRGLNLLLASQKKHSNCGAPPRLISAELQDEFKTQTDFAVGTTVRYSCRSGYQRVPGVPPTLTCERDSVWPEPKEFCQRKSCGHPGDLENGKVHITDLLFGSSITFSCDEGFRLIGSRTSQCVIDGTRVTWDHQIPFCEKIPCRPPPEIENGRYTGDPNNEYAYGATVIYSCDTVPRGTPSFSLIGEATIHCTVGEAQNGIWSGEPPECKVVKCSNVEVENGRKLSGFGPSYTYQDAITFGCDAGYFLVGRNVIKCHANNSWSPAIPQCERGICSALVFPHGKVLPSEPQYFDGDSVTLTCDANYFLLNGAKSMTVHCKKNTWDPPVQTCQMVKCSNVEVENGRKLSGFGPSYTYQDAITFGCNAGYFLVGRNEIKCQANNSWSPAIPTCEEITPTVCGTPQFSNGQILPSKPRYVTGDRITLTCEANYVLFDGAKSMTVHCKGNNVWDPPVQTCQITPSVCSAPAFPNGNILPSKPQYVTGDGITLTCETNYVLLDGEKSMTVHCKGNNVWDPPVQTCLHVCPDPVSTHRNVKSGAKHHYVVGDNVTIECSTVYTLHGEPNIQCTGELQWKPAIPECSLSLYIKISIGGKYLINTKRDAVTLVLFHVTPKSGPLTTTASSSGTLQIGAKVCTISTLAAISIGCFLHCPLLAFVSPPFWVRSLGLGLLLP</sequence>
<feature type="domain" description="Sushi" evidence="8">
    <location>
        <begin position="620"/>
        <end position="681"/>
    </location>
</feature>
<keyword evidence="1 6" id="KW-0768">Sushi</keyword>
<feature type="domain" description="Sushi" evidence="8">
    <location>
        <begin position="745"/>
        <end position="804"/>
    </location>
</feature>
<reference evidence="9" key="1">
    <citation type="journal article" date="2015" name="Genome Biol. Evol.">
        <title>Physical Mapping and Refinement of the Painted Turtle Genome (Chrysemys picta) Inform Amniote Genome Evolution and Challenge Turtle-Bird Chromosomal Conservation.</title>
        <authorList>
            <person name="Badenhorst D."/>
            <person name="Hillier L.W."/>
            <person name="Literman R."/>
            <person name="Montiel E.E."/>
            <person name="Radhakrishnan S."/>
            <person name="Shen Y."/>
            <person name="Minx P."/>
            <person name="Janes D.E."/>
            <person name="Warren W.C."/>
            <person name="Edwards S.V."/>
            <person name="Valenzuela N."/>
        </authorList>
    </citation>
    <scope>NUCLEOTIDE SEQUENCE [LARGE SCALE GENOMIC DNA]</scope>
</reference>
<dbReference type="CDD" id="cd00033">
    <property type="entry name" value="CCP"/>
    <property type="match status" value="9"/>
</dbReference>
<dbReference type="PANTHER" id="PTHR19325:SF551">
    <property type="entry name" value="ZONA PELLUCIDA SPERM-BINDING PROTEIN 3 RECEPTOR"/>
    <property type="match status" value="1"/>
</dbReference>
<feature type="disulfide bond" evidence="6">
    <location>
        <begin position="587"/>
        <end position="614"/>
    </location>
</feature>
<feature type="disulfide bond" evidence="6">
    <location>
        <begin position="775"/>
        <end position="802"/>
    </location>
</feature>
<dbReference type="Gene3D" id="2.10.70.10">
    <property type="entry name" value="Complement Module, domain 1"/>
    <property type="match status" value="9"/>
</dbReference>
<keyword evidence="4 6" id="KW-1015">Disulfide bond</keyword>
<proteinExistence type="predicted"/>
<dbReference type="InterPro" id="IPR050350">
    <property type="entry name" value="Compl-Cell_Adhes-Reg"/>
</dbReference>
<keyword evidence="5" id="KW-0325">Glycoprotein</keyword>
<accession>A0A8C3IMR1</accession>
<keyword evidence="2" id="KW-0732">Signal</keyword>
<dbReference type="SUPFAM" id="SSF57535">
    <property type="entry name" value="Complement control module/SCR domain"/>
    <property type="match status" value="9"/>
</dbReference>
<evidence type="ECO:0000256" key="6">
    <source>
        <dbReference type="PROSITE-ProRule" id="PRU00302"/>
    </source>
</evidence>
<evidence type="ECO:0000313" key="10">
    <source>
        <dbReference type="Proteomes" id="UP000694380"/>
    </source>
</evidence>
<dbReference type="InterPro" id="IPR000436">
    <property type="entry name" value="Sushi_SCR_CCP_dom"/>
</dbReference>
<keyword evidence="10" id="KW-1185">Reference proteome</keyword>
<protein>
    <recommendedName>
        <fullName evidence="8">Sushi domain-containing protein</fullName>
    </recommendedName>
</protein>
<organism evidence="9 10">
    <name type="scientific">Chrysemys picta bellii</name>
    <name type="common">Western painted turtle</name>
    <name type="synonym">Emys bellii</name>
    <dbReference type="NCBI Taxonomy" id="8478"/>
    <lineage>
        <taxon>Eukaryota</taxon>
        <taxon>Metazoa</taxon>
        <taxon>Chordata</taxon>
        <taxon>Craniata</taxon>
        <taxon>Vertebrata</taxon>
        <taxon>Euteleostomi</taxon>
        <taxon>Archelosauria</taxon>
        <taxon>Testudinata</taxon>
        <taxon>Testudines</taxon>
        <taxon>Cryptodira</taxon>
        <taxon>Durocryptodira</taxon>
        <taxon>Testudinoidea</taxon>
        <taxon>Emydidae</taxon>
        <taxon>Chrysemys</taxon>
    </lineage>
</organism>
<evidence type="ECO:0000256" key="3">
    <source>
        <dbReference type="ARBA" id="ARBA00022737"/>
    </source>
</evidence>
<evidence type="ECO:0000256" key="4">
    <source>
        <dbReference type="ARBA" id="ARBA00023157"/>
    </source>
</evidence>
<feature type="region of interest" description="Disordered" evidence="7">
    <location>
        <begin position="99"/>
        <end position="172"/>
    </location>
</feature>
<evidence type="ECO:0000256" key="1">
    <source>
        <dbReference type="ARBA" id="ARBA00022659"/>
    </source>
</evidence>
<evidence type="ECO:0000256" key="7">
    <source>
        <dbReference type="SAM" id="MobiDB-lite"/>
    </source>
</evidence>
<feature type="domain" description="Sushi" evidence="8">
    <location>
        <begin position="496"/>
        <end position="556"/>
    </location>
</feature>
<evidence type="ECO:0000259" key="8">
    <source>
        <dbReference type="PROSITE" id="PS50923"/>
    </source>
</evidence>
<keyword evidence="3" id="KW-0677">Repeat</keyword>